<feature type="region of interest" description="Disordered" evidence="1">
    <location>
        <begin position="99"/>
        <end position="120"/>
    </location>
</feature>
<dbReference type="EMBL" id="JACEIK010001836">
    <property type="protein sequence ID" value="MCD7472501.1"/>
    <property type="molecule type" value="Genomic_DNA"/>
</dbReference>
<proteinExistence type="predicted"/>
<dbReference type="Proteomes" id="UP000823775">
    <property type="component" value="Unassembled WGS sequence"/>
</dbReference>
<comment type="caution">
    <text evidence="2">The sequence shown here is derived from an EMBL/GenBank/DDBJ whole genome shotgun (WGS) entry which is preliminary data.</text>
</comment>
<gene>
    <name evidence="2" type="ORF">HAX54_013758</name>
</gene>
<evidence type="ECO:0000313" key="3">
    <source>
        <dbReference type="Proteomes" id="UP000823775"/>
    </source>
</evidence>
<evidence type="ECO:0000256" key="1">
    <source>
        <dbReference type="SAM" id="MobiDB-lite"/>
    </source>
</evidence>
<sequence length="120" mass="13649">MANCSSSMSSSPVFSSEVLHWLCRSSYAHGLSWNEQAKINACSVTLPHLRDAQALLREEKRKAPVFQCNDMRDMALLWRDAMHKVQPILRDDQCYAPALSGCQHRNPTSTRKRSYPKSNP</sequence>
<feature type="compositionally biased region" description="Basic residues" evidence="1">
    <location>
        <begin position="110"/>
        <end position="120"/>
    </location>
</feature>
<organism evidence="2 3">
    <name type="scientific">Datura stramonium</name>
    <name type="common">Jimsonweed</name>
    <name type="synonym">Common thornapple</name>
    <dbReference type="NCBI Taxonomy" id="4076"/>
    <lineage>
        <taxon>Eukaryota</taxon>
        <taxon>Viridiplantae</taxon>
        <taxon>Streptophyta</taxon>
        <taxon>Embryophyta</taxon>
        <taxon>Tracheophyta</taxon>
        <taxon>Spermatophyta</taxon>
        <taxon>Magnoliopsida</taxon>
        <taxon>eudicotyledons</taxon>
        <taxon>Gunneridae</taxon>
        <taxon>Pentapetalae</taxon>
        <taxon>asterids</taxon>
        <taxon>lamiids</taxon>
        <taxon>Solanales</taxon>
        <taxon>Solanaceae</taxon>
        <taxon>Solanoideae</taxon>
        <taxon>Datureae</taxon>
        <taxon>Datura</taxon>
    </lineage>
</organism>
<accession>A0ABS8TNK1</accession>
<keyword evidence="3" id="KW-1185">Reference proteome</keyword>
<evidence type="ECO:0000313" key="2">
    <source>
        <dbReference type="EMBL" id="MCD7472501.1"/>
    </source>
</evidence>
<reference evidence="2 3" key="1">
    <citation type="journal article" date="2021" name="BMC Genomics">
        <title>Datura genome reveals duplications of psychoactive alkaloid biosynthetic genes and high mutation rate following tissue culture.</title>
        <authorList>
            <person name="Rajewski A."/>
            <person name="Carter-House D."/>
            <person name="Stajich J."/>
            <person name="Litt A."/>
        </authorList>
    </citation>
    <scope>NUCLEOTIDE SEQUENCE [LARGE SCALE GENOMIC DNA]</scope>
    <source>
        <strain evidence="2">AR-01</strain>
    </source>
</reference>
<name>A0ABS8TNK1_DATST</name>
<protein>
    <submittedName>
        <fullName evidence="2">Uncharacterized protein</fullName>
    </submittedName>
</protein>